<dbReference type="InterPro" id="IPR001789">
    <property type="entry name" value="Sig_transdc_resp-reg_receiver"/>
</dbReference>
<dbReference type="GO" id="GO:0000160">
    <property type="term" value="P:phosphorelay signal transduction system"/>
    <property type="evidence" value="ECO:0007669"/>
    <property type="project" value="InterPro"/>
</dbReference>
<dbReference type="Proteomes" id="UP001403385">
    <property type="component" value="Unassembled WGS sequence"/>
</dbReference>
<dbReference type="PROSITE" id="PS50110">
    <property type="entry name" value="RESPONSE_REGULATORY"/>
    <property type="match status" value="1"/>
</dbReference>
<dbReference type="RefSeq" id="WP_346819065.1">
    <property type="nucleotide sequence ID" value="NZ_JBDKWZ010000001.1"/>
</dbReference>
<dbReference type="EMBL" id="JBDKWZ010000001">
    <property type="protein sequence ID" value="MEN7546277.1"/>
    <property type="molecule type" value="Genomic_DNA"/>
</dbReference>
<name>A0AAW9RXU1_9BACT</name>
<comment type="caution">
    <text evidence="3">The sequence shown here is derived from an EMBL/GenBank/DDBJ whole genome shotgun (WGS) entry which is preliminary data.</text>
</comment>
<reference evidence="3 4" key="1">
    <citation type="submission" date="2024-04" db="EMBL/GenBank/DDBJ databases">
        <title>Novel genus in family Flammeovirgaceae.</title>
        <authorList>
            <person name="Nguyen T.H."/>
            <person name="Vuong T.Q."/>
            <person name="Le H."/>
            <person name="Kim S.-G."/>
        </authorList>
    </citation>
    <scope>NUCLEOTIDE SEQUENCE [LARGE SCALE GENOMIC DNA]</scope>
    <source>
        <strain evidence="3 4">JCM 23209</strain>
    </source>
</reference>
<dbReference type="InterPro" id="IPR011006">
    <property type="entry name" value="CheY-like_superfamily"/>
</dbReference>
<proteinExistence type="predicted"/>
<evidence type="ECO:0000313" key="3">
    <source>
        <dbReference type="EMBL" id="MEN7546277.1"/>
    </source>
</evidence>
<evidence type="ECO:0000259" key="2">
    <source>
        <dbReference type="PROSITE" id="PS50110"/>
    </source>
</evidence>
<evidence type="ECO:0000256" key="1">
    <source>
        <dbReference type="PROSITE-ProRule" id="PRU00169"/>
    </source>
</evidence>
<evidence type="ECO:0000313" key="4">
    <source>
        <dbReference type="Proteomes" id="UP001403385"/>
    </source>
</evidence>
<dbReference type="Gene3D" id="3.40.50.2300">
    <property type="match status" value="1"/>
</dbReference>
<feature type="domain" description="Response regulatory" evidence="2">
    <location>
        <begin position="7"/>
        <end position="139"/>
    </location>
</feature>
<dbReference type="PANTHER" id="PTHR44520:SF2">
    <property type="entry name" value="RESPONSE REGULATOR RCP1"/>
    <property type="match status" value="1"/>
</dbReference>
<sequence>MKNKTYKILLVDDNETTNFIHQRLIQQLGTTYVVDVAENGQEALDYLTQQGKYQDNTSNTALPDIILLDINMPIMDGWEFLDAYVKLNVFREKRVPVVILTTSPNPQDKQKANTFKEVVDFKNKPLTSNMLLELLENPYNNGNNSSS</sequence>
<dbReference type="InterPro" id="IPR052893">
    <property type="entry name" value="TCS_response_regulator"/>
</dbReference>
<keyword evidence="1" id="KW-0597">Phosphoprotein</keyword>
<dbReference type="SUPFAM" id="SSF52172">
    <property type="entry name" value="CheY-like"/>
    <property type="match status" value="1"/>
</dbReference>
<dbReference type="PANTHER" id="PTHR44520">
    <property type="entry name" value="RESPONSE REGULATOR RCP1-RELATED"/>
    <property type="match status" value="1"/>
</dbReference>
<dbReference type="Pfam" id="PF00072">
    <property type="entry name" value="Response_reg"/>
    <property type="match status" value="1"/>
</dbReference>
<accession>A0AAW9RXU1</accession>
<dbReference type="AlphaFoldDB" id="A0AAW9RXU1"/>
<gene>
    <name evidence="3" type="ORF">AAG747_00065</name>
</gene>
<keyword evidence="4" id="KW-1185">Reference proteome</keyword>
<dbReference type="SMART" id="SM00448">
    <property type="entry name" value="REC"/>
    <property type="match status" value="1"/>
</dbReference>
<organism evidence="3 4">
    <name type="scientific">Rapidithrix thailandica</name>
    <dbReference type="NCBI Taxonomy" id="413964"/>
    <lineage>
        <taxon>Bacteria</taxon>
        <taxon>Pseudomonadati</taxon>
        <taxon>Bacteroidota</taxon>
        <taxon>Cytophagia</taxon>
        <taxon>Cytophagales</taxon>
        <taxon>Flammeovirgaceae</taxon>
        <taxon>Rapidithrix</taxon>
    </lineage>
</organism>
<feature type="modified residue" description="4-aspartylphosphate" evidence="1">
    <location>
        <position position="69"/>
    </location>
</feature>
<protein>
    <submittedName>
        <fullName evidence="3">Response regulator</fullName>
    </submittedName>
</protein>